<evidence type="ECO:0000313" key="1">
    <source>
        <dbReference type="EMBL" id="PPQ74761.1"/>
    </source>
</evidence>
<evidence type="ECO:0000313" key="2">
    <source>
        <dbReference type="Proteomes" id="UP000284706"/>
    </source>
</evidence>
<proteinExistence type="predicted"/>
<dbReference type="Proteomes" id="UP000284706">
    <property type="component" value="Unassembled WGS sequence"/>
</dbReference>
<keyword evidence="2" id="KW-1185">Reference proteome</keyword>
<reference evidence="1 2" key="1">
    <citation type="journal article" date="2018" name="Evol. Lett.">
        <title>Horizontal gene cluster transfer increased hallucinogenic mushroom diversity.</title>
        <authorList>
            <person name="Reynolds H.T."/>
            <person name="Vijayakumar V."/>
            <person name="Gluck-Thaler E."/>
            <person name="Korotkin H.B."/>
            <person name="Matheny P.B."/>
            <person name="Slot J.C."/>
        </authorList>
    </citation>
    <scope>NUCLEOTIDE SEQUENCE [LARGE SCALE GENOMIC DNA]</scope>
    <source>
        <strain evidence="1 2">SRW20</strain>
    </source>
</reference>
<organism evidence="1 2">
    <name type="scientific">Gymnopilus dilepis</name>
    <dbReference type="NCBI Taxonomy" id="231916"/>
    <lineage>
        <taxon>Eukaryota</taxon>
        <taxon>Fungi</taxon>
        <taxon>Dikarya</taxon>
        <taxon>Basidiomycota</taxon>
        <taxon>Agaricomycotina</taxon>
        <taxon>Agaricomycetes</taxon>
        <taxon>Agaricomycetidae</taxon>
        <taxon>Agaricales</taxon>
        <taxon>Agaricineae</taxon>
        <taxon>Hymenogastraceae</taxon>
        <taxon>Gymnopilus</taxon>
    </lineage>
</organism>
<dbReference type="AlphaFoldDB" id="A0A409W8A3"/>
<name>A0A409W8A3_9AGAR</name>
<dbReference type="InParanoid" id="A0A409W8A3"/>
<protein>
    <submittedName>
        <fullName evidence="1">Uncharacterized protein</fullName>
    </submittedName>
</protein>
<accession>A0A409W8A3</accession>
<gene>
    <name evidence="1" type="ORF">CVT26_005058</name>
</gene>
<sequence length="156" mass="17942">MAWLLPPAAKNTNNFLGAYFMQNEVAPSRRRSEFMRREKKISDFLSSIHCHKFEVNKRLPALIRTAFYKTTSTPNVSWVRWRRLPKGKRGRLLVVWPPTSITRSSFPSPCPIKVENSFPTAADVKAKRHDIIAWKYKNSHISGIGDEHSSTFSTPL</sequence>
<comment type="caution">
    <text evidence="1">The sequence shown here is derived from an EMBL/GenBank/DDBJ whole genome shotgun (WGS) entry which is preliminary data.</text>
</comment>
<dbReference type="EMBL" id="NHYE01005316">
    <property type="protein sequence ID" value="PPQ74761.1"/>
    <property type="molecule type" value="Genomic_DNA"/>
</dbReference>